<organism evidence="8 9">
    <name type="scientific">Rhodococcus antarcticus</name>
    <dbReference type="NCBI Taxonomy" id="2987751"/>
    <lineage>
        <taxon>Bacteria</taxon>
        <taxon>Bacillati</taxon>
        <taxon>Actinomycetota</taxon>
        <taxon>Actinomycetes</taxon>
        <taxon>Mycobacteriales</taxon>
        <taxon>Nocardiaceae</taxon>
        <taxon>Rhodococcus</taxon>
    </lineage>
</organism>
<dbReference type="InterPro" id="IPR000086">
    <property type="entry name" value="NUDIX_hydrolase_dom"/>
</dbReference>
<dbReference type="Gene3D" id="3.90.79.10">
    <property type="entry name" value="Nucleoside Triphosphate Pyrophosphohydrolase"/>
    <property type="match status" value="1"/>
</dbReference>
<evidence type="ECO:0000256" key="2">
    <source>
        <dbReference type="ARBA" id="ARBA00001946"/>
    </source>
</evidence>
<accession>A0ABY6P4W1</accession>
<evidence type="ECO:0000256" key="5">
    <source>
        <dbReference type="ARBA" id="ARBA00022842"/>
    </source>
</evidence>
<evidence type="ECO:0000256" key="6">
    <source>
        <dbReference type="ARBA" id="ARBA00023211"/>
    </source>
</evidence>
<keyword evidence="6" id="KW-0464">Manganese</keyword>
<comment type="cofactor">
    <cofactor evidence="1">
        <name>Mn(2+)</name>
        <dbReference type="ChEBI" id="CHEBI:29035"/>
    </cofactor>
</comment>
<keyword evidence="9" id="KW-1185">Reference proteome</keyword>
<dbReference type="Proteomes" id="UP001164965">
    <property type="component" value="Chromosome"/>
</dbReference>
<dbReference type="PANTHER" id="PTHR12318:SF0">
    <property type="entry name" value="ACYL-COENZYME A DIPHOSPHATASE NUDT19"/>
    <property type="match status" value="1"/>
</dbReference>
<protein>
    <submittedName>
        <fullName evidence="8">NUDIX hydrolase</fullName>
    </submittedName>
</protein>
<dbReference type="InterPro" id="IPR039121">
    <property type="entry name" value="NUDT19"/>
</dbReference>
<name>A0ABY6P4W1_9NOCA</name>
<dbReference type="InterPro" id="IPR015797">
    <property type="entry name" value="NUDIX_hydrolase-like_dom_sf"/>
</dbReference>
<gene>
    <name evidence="8" type="ORF">RHODO2019_15280</name>
</gene>
<evidence type="ECO:0000313" key="9">
    <source>
        <dbReference type="Proteomes" id="UP001164965"/>
    </source>
</evidence>
<evidence type="ECO:0000259" key="7">
    <source>
        <dbReference type="PROSITE" id="PS51462"/>
    </source>
</evidence>
<feature type="domain" description="Nudix hydrolase" evidence="7">
    <location>
        <begin position="11"/>
        <end position="213"/>
    </location>
</feature>
<sequence length="276" mass="29854">MPGDPPEVPVEPRDASTIALLRDGDHGLEVFLLHRVAGMAFAGGMTVFPGGGVDLRDADADLAWAGPPPSWWAQRFRCTEDEARELVCAAVRETFEECGVLLAGPTADTVVADTSGYGPARAALVARELSFSDFLAREQLVLRADLVRPWSNWITPPEEPRRYDTRFFVAALPEGQIADGVTTEASDVSWQTPSEAVADWQSGLRGLLPPTWVTLMEIDEHDTVTSALAAEREIVAVVPRVRRDGDVLRVVLPGDPLYPGAAGHLDGQPGDRLELP</sequence>
<dbReference type="EMBL" id="CP110615">
    <property type="protein sequence ID" value="UZJ26707.1"/>
    <property type="molecule type" value="Genomic_DNA"/>
</dbReference>
<evidence type="ECO:0000256" key="3">
    <source>
        <dbReference type="ARBA" id="ARBA00022723"/>
    </source>
</evidence>
<reference evidence="8" key="1">
    <citation type="submission" date="2022-10" db="EMBL/GenBank/DDBJ databases">
        <title>Rhodococcus sp.75.</title>
        <authorList>
            <person name="Sun M."/>
        </authorList>
    </citation>
    <scope>NUCLEOTIDE SEQUENCE</scope>
    <source>
        <strain evidence="8">75</strain>
    </source>
</reference>
<dbReference type="GO" id="GO:0016787">
    <property type="term" value="F:hydrolase activity"/>
    <property type="evidence" value="ECO:0007669"/>
    <property type="project" value="UniProtKB-KW"/>
</dbReference>
<evidence type="ECO:0000313" key="8">
    <source>
        <dbReference type="EMBL" id="UZJ26707.1"/>
    </source>
</evidence>
<dbReference type="PANTHER" id="PTHR12318">
    <property type="entry name" value="TESTOSTERONE-REGULATED PROTEIN RP2"/>
    <property type="match status" value="1"/>
</dbReference>
<proteinExistence type="predicted"/>
<keyword evidence="5" id="KW-0460">Magnesium</keyword>
<comment type="cofactor">
    <cofactor evidence="2">
        <name>Mg(2+)</name>
        <dbReference type="ChEBI" id="CHEBI:18420"/>
    </cofactor>
</comment>
<keyword evidence="3" id="KW-0479">Metal-binding</keyword>
<dbReference type="CDD" id="cd18870">
    <property type="entry name" value="NUDIX_AcylCoAdiphos_Nudt19"/>
    <property type="match status" value="1"/>
</dbReference>
<dbReference type="SUPFAM" id="SSF55811">
    <property type="entry name" value="Nudix"/>
    <property type="match status" value="1"/>
</dbReference>
<evidence type="ECO:0000256" key="1">
    <source>
        <dbReference type="ARBA" id="ARBA00001936"/>
    </source>
</evidence>
<dbReference type="PROSITE" id="PS51462">
    <property type="entry name" value="NUDIX"/>
    <property type="match status" value="1"/>
</dbReference>
<evidence type="ECO:0000256" key="4">
    <source>
        <dbReference type="ARBA" id="ARBA00022801"/>
    </source>
</evidence>
<keyword evidence="4 8" id="KW-0378">Hydrolase</keyword>